<proteinExistence type="predicted"/>
<sequence length="89" mass="9683">MEHTNTWTINIVIDEHDGQTRAEALLRKDDGTGHTGIGVARRNPRDTDVPAIGDELAVARALADLSHQLLESTATDIEAITHQPAHLAR</sequence>
<name>H8GEH4_9PSEU</name>
<gene>
    <name evidence="2" type="ORF">SacazDRAFT_01023</name>
</gene>
<dbReference type="SUPFAM" id="SSF143212">
    <property type="entry name" value="Rv2632c-like"/>
    <property type="match status" value="1"/>
</dbReference>
<dbReference type="RefSeq" id="WP_005439258.1">
    <property type="nucleotide sequence ID" value="NZ_CM001466.1"/>
</dbReference>
<reference evidence="2 3" key="1">
    <citation type="journal article" date="2012" name="Stand. Genomic Sci.">
        <title>Genome sequence of the soil bacterium Saccharomonospora azurea type strain (NA-128(T)).</title>
        <authorList>
            <person name="Klenk H.P."/>
            <person name="Held B."/>
            <person name="Lucas S."/>
            <person name="Lapidus A."/>
            <person name="Copeland A."/>
            <person name="Hammon N."/>
            <person name="Pitluck S."/>
            <person name="Goodwin L.A."/>
            <person name="Han C."/>
            <person name="Tapia R."/>
            <person name="Brambilla E.M."/>
            <person name="Potter G."/>
            <person name="Land M."/>
            <person name="Ivanova N."/>
            <person name="Rohde M."/>
            <person name="Goker M."/>
            <person name="Detter J.C."/>
            <person name="Kyrpides N.C."/>
            <person name="Woyke T."/>
        </authorList>
    </citation>
    <scope>NUCLEOTIDE SEQUENCE [LARGE SCALE GENOMIC DNA]</scope>
    <source>
        <strain evidence="2 3">NA-128</strain>
    </source>
</reference>
<protein>
    <recommendedName>
        <fullName evidence="4">DUF1876 domain-containing protein</fullName>
    </recommendedName>
</protein>
<dbReference type="Gene3D" id="3.30.160.240">
    <property type="entry name" value="Rv1738"/>
    <property type="match status" value="1"/>
</dbReference>
<dbReference type="InterPro" id="IPR038070">
    <property type="entry name" value="Rv2632c-like_sf"/>
</dbReference>
<evidence type="ECO:0000313" key="3">
    <source>
        <dbReference type="Proteomes" id="UP000004705"/>
    </source>
</evidence>
<evidence type="ECO:0000313" key="2">
    <source>
        <dbReference type="EMBL" id="EHY87969.1"/>
    </source>
</evidence>
<dbReference type="Pfam" id="PF08962">
    <property type="entry name" value="Rv2632c-like"/>
    <property type="match status" value="1"/>
</dbReference>
<keyword evidence="3" id="KW-1185">Reference proteome</keyword>
<accession>H8GEH4</accession>
<dbReference type="OrthoDB" id="4828144at2"/>
<feature type="region of interest" description="Disordered" evidence="1">
    <location>
        <begin position="29"/>
        <end position="48"/>
    </location>
</feature>
<evidence type="ECO:0000256" key="1">
    <source>
        <dbReference type="SAM" id="MobiDB-lite"/>
    </source>
</evidence>
<organism evidence="2 3">
    <name type="scientific">Saccharomonospora azurea NA-128</name>
    <dbReference type="NCBI Taxonomy" id="882081"/>
    <lineage>
        <taxon>Bacteria</taxon>
        <taxon>Bacillati</taxon>
        <taxon>Actinomycetota</taxon>
        <taxon>Actinomycetes</taxon>
        <taxon>Pseudonocardiales</taxon>
        <taxon>Pseudonocardiaceae</taxon>
        <taxon>Saccharomonospora</taxon>
    </lineage>
</organism>
<dbReference type="AlphaFoldDB" id="H8GEH4"/>
<dbReference type="EMBL" id="CM001466">
    <property type="protein sequence ID" value="EHY87969.1"/>
    <property type="molecule type" value="Genomic_DNA"/>
</dbReference>
<dbReference type="InterPro" id="IPR015057">
    <property type="entry name" value="Rv2632c-like"/>
</dbReference>
<dbReference type="Proteomes" id="UP000004705">
    <property type="component" value="Chromosome"/>
</dbReference>
<evidence type="ECO:0008006" key="4">
    <source>
        <dbReference type="Google" id="ProtNLM"/>
    </source>
</evidence>
<dbReference type="HOGENOM" id="CLU_161984_0_1_11"/>